<dbReference type="OrthoDB" id="7062395at2"/>
<dbReference type="Gene3D" id="3.30.110.170">
    <property type="entry name" value="Protein of unknown function (DUF541), domain 1"/>
    <property type="match status" value="1"/>
</dbReference>
<name>A0A4R3XUZ1_9PROT</name>
<dbReference type="PANTHER" id="PTHR34387:SF1">
    <property type="entry name" value="PERIPLASMIC IMMUNOGENIC PROTEIN"/>
    <property type="match status" value="1"/>
</dbReference>
<evidence type="ECO:0000313" key="3">
    <source>
        <dbReference type="Proteomes" id="UP000295367"/>
    </source>
</evidence>
<comment type="caution">
    <text evidence="2">The sequence shown here is derived from an EMBL/GenBank/DDBJ whole genome shotgun (WGS) entry which is preliminary data.</text>
</comment>
<dbReference type="RefSeq" id="WP_124944872.1">
    <property type="nucleotide sequence ID" value="NZ_BHVT01000003.1"/>
</dbReference>
<dbReference type="Proteomes" id="UP000295367">
    <property type="component" value="Unassembled WGS sequence"/>
</dbReference>
<dbReference type="InterPro" id="IPR052022">
    <property type="entry name" value="26kDa_periplasmic_antigen"/>
</dbReference>
<evidence type="ECO:0000313" key="2">
    <source>
        <dbReference type="EMBL" id="TCV82970.1"/>
    </source>
</evidence>
<sequence length="228" mass="25229">MKKLYVLACLLFSPALFAATPAETLFNVVNFQAQASREVSNDIVNAVLTIEMTDNDPKKLANSVNEAMGRALKIAQTYKSVKLRSGDYQTYPVYDKNKLIQWRARNELKLESTNTEDVTTLIGKLQDSMQLSRMTFSVSPEARRKIENELITEAITAFKQRAMLISTSFNAKTYKIKECNISSGESTFRPEMAVRSLSASMHEASVSPAVEPGTSTLTINAAGSIVIE</sequence>
<keyword evidence="3" id="KW-1185">Reference proteome</keyword>
<dbReference type="Gene3D" id="3.30.70.2970">
    <property type="entry name" value="Protein of unknown function (DUF541), domain 2"/>
    <property type="match status" value="1"/>
</dbReference>
<dbReference type="AlphaFoldDB" id="A0A4R3XUZ1"/>
<dbReference type="InterPro" id="IPR007497">
    <property type="entry name" value="SIMPL/DUF541"/>
</dbReference>
<evidence type="ECO:0000256" key="1">
    <source>
        <dbReference type="SAM" id="SignalP"/>
    </source>
</evidence>
<feature type="signal peptide" evidence="1">
    <location>
        <begin position="1"/>
        <end position="18"/>
    </location>
</feature>
<organism evidence="2 3">
    <name type="scientific">Sulfurirhabdus autotrophica</name>
    <dbReference type="NCBI Taxonomy" id="1706046"/>
    <lineage>
        <taxon>Bacteria</taxon>
        <taxon>Pseudomonadati</taxon>
        <taxon>Pseudomonadota</taxon>
        <taxon>Betaproteobacteria</taxon>
        <taxon>Nitrosomonadales</taxon>
        <taxon>Sulfuricellaceae</taxon>
        <taxon>Sulfurirhabdus</taxon>
    </lineage>
</organism>
<dbReference type="GO" id="GO:0006974">
    <property type="term" value="P:DNA damage response"/>
    <property type="evidence" value="ECO:0007669"/>
    <property type="project" value="TreeGrafter"/>
</dbReference>
<reference evidence="2 3" key="1">
    <citation type="submission" date="2019-03" db="EMBL/GenBank/DDBJ databases">
        <title>Genomic Encyclopedia of Type Strains, Phase IV (KMG-IV): sequencing the most valuable type-strain genomes for metagenomic binning, comparative biology and taxonomic classification.</title>
        <authorList>
            <person name="Goeker M."/>
        </authorList>
    </citation>
    <scope>NUCLEOTIDE SEQUENCE [LARGE SCALE GENOMIC DNA]</scope>
    <source>
        <strain evidence="2 3">DSM 100309</strain>
    </source>
</reference>
<feature type="chain" id="PRO_5020397429" evidence="1">
    <location>
        <begin position="19"/>
        <end position="228"/>
    </location>
</feature>
<dbReference type="PANTHER" id="PTHR34387">
    <property type="entry name" value="SLR1258 PROTEIN"/>
    <property type="match status" value="1"/>
</dbReference>
<proteinExistence type="predicted"/>
<accession>A0A4R3XUZ1</accession>
<dbReference type="Pfam" id="PF04402">
    <property type="entry name" value="SIMPL"/>
    <property type="match status" value="1"/>
</dbReference>
<protein>
    <submittedName>
        <fullName evidence="2">Putative secreted protein</fullName>
    </submittedName>
</protein>
<gene>
    <name evidence="2" type="ORF">EDC63_1173</name>
</gene>
<dbReference type="EMBL" id="SMCO01000017">
    <property type="protein sequence ID" value="TCV82970.1"/>
    <property type="molecule type" value="Genomic_DNA"/>
</dbReference>
<keyword evidence="1" id="KW-0732">Signal</keyword>